<keyword evidence="1" id="KW-1133">Transmembrane helix</keyword>
<dbReference type="AlphaFoldDB" id="A0A075LIG7"/>
<sequence length="81" mass="8913">MQKYLGVISVALFILSAAIFLIDTGDTPAYFPMIFFLLSVSGTIITAIFSTKIWRIVLLTVYGLIILIFIIFALGLGIAHM</sequence>
<reference evidence="2 4" key="1">
    <citation type="submission" date="2014-07" db="EMBL/GenBank/DDBJ databases">
        <title>Complete genome sequence of a moderately halophilic bacterium Terribacillus aidingensis MP602, isolated from Cryptomeria fortunei in Tianmu mountain in China.</title>
        <authorList>
            <person name="Wang Y."/>
            <person name="Lu P."/>
            <person name="Zhang L."/>
        </authorList>
    </citation>
    <scope>NUCLEOTIDE SEQUENCE [LARGE SCALE GENOMIC DNA]</scope>
    <source>
        <strain evidence="2 4">MP602</strain>
    </source>
</reference>
<evidence type="ECO:0000313" key="2">
    <source>
        <dbReference type="EMBL" id="AIF65702.1"/>
    </source>
</evidence>
<dbReference type="EMBL" id="FOCD01000004">
    <property type="protein sequence ID" value="SEN93084.1"/>
    <property type="molecule type" value="Genomic_DNA"/>
</dbReference>
<evidence type="ECO:0000313" key="5">
    <source>
        <dbReference type="Proteomes" id="UP000199735"/>
    </source>
</evidence>
<accession>A0AAX2EIX2</accession>
<protein>
    <submittedName>
        <fullName evidence="2">Uncharacterized protein</fullName>
    </submittedName>
</protein>
<feature type="transmembrane region" description="Helical" evidence="1">
    <location>
        <begin position="30"/>
        <end position="49"/>
    </location>
</feature>
<keyword evidence="1" id="KW-0812">Transmembrane</keyword>
<dbReference type="EMBL" id="CP008876">
    <property type="protein sequence ID" value="AIF65702.1"/>
    <property type="molecule type" value="Genomic_DNA"/>
</dbReference>
<name>A0A075LIG7_9BACI</name>
<dbReference type="Proteomes" id="UP000027980">
    <property type="component" value="Chromosome"/>
</dbReference>
<keyword evidence="1" id="KW-0472">Membrane</keyword>
<reference evidence="3 5" key="2">
    <citation type="submission" date="2016-10" db="EMBL/GenBank/DDBJ databases">
        <authorList>
            <person name="Varghese N."/>
            <person name="Submissions S."/>
        </authorList>
    </citation>
    <scope>NUCLEOTIDE SEQUENCE [LARGE SCALE GENOMIC DNA]</scope>
    <source>
        <strain evidence="3 5">DSM 21619</strain>
    </source>
</reference>
<evidence type="ECO:0000256" key="1">
    <source>
        <dbReference type="SAM" id="Phobius"/>
    </source>
</evidence>
<evidence type="ECO:0000313" key="4">
    <source>
        <dbReference type="Proteomes" id="UP000027980"/>
    </source>
</evidence>
<accession>A0A075LIG7</accession>
<proteinExistence type="predicted"/>
<dbReference type="KEGG" id="tap:GZ22_02930"/>
<feature type="transmembrane region" description="Helical" evidence="1">
    <location>
        <begin position="56"/>
        <end position="79"/>
    </location>
</feature>
<dbReference type="HOGENOM" id="CLU_2572698_0_0_9"/>
<organism evidence="2 4">
    <name type="scientific">Terribacillus saccharophilus</name>
    <dbReference type="NCBI Taxonomy" id="361277"/>
    <lineage>
        <taxon>Bacteria</taxon>
        <taxon>Bacillati</taxon>
        <taxon>Bacillota</taxon>
        <taxon>Bacilli</taxon>
        <taxon>Bacillales</taxon>
        <taxon>Bacillaceae</taxon>
        <taxon>Terribacillus</taxon>
    </lineage>
</organism>
<evidence type="ECO:0000313" key="3">
    <source>
        <dbReference type="EMBL" id="SEN93084.1"/>
    </source>
</evidence>
<gene>
    <name evidence="2" type="ORF">GZ22_02930</name>
    <name evidence="3" type="ORF">SAMN04489762_3109</name>
</gene>
<dbReference type="Proteomes" id="UP000199735">
    <property type="component" value="Unassembled WGS sequence"/>
</dbReference>